<dbReference type="SMART" id="SM00418">
    <property type="entry name" value="HTH_ARSR"/>
    <property type="match status" value="1"/>
</dbReference>
<dbReference type="InterPro" id="IPR036390">
    <property type="entry name" value="WH_DNA-bd_sf"/>
</dbReference>
<dbReference type="InterPro" id="IPR011991">
    <property type="entry name" value="ArsR-like_HTH"/>
</dbReference>
<dbReference type="GO" id="GO:0003677">
    <property type="term" value="F:DNA binding"/>
    <property type="evidence" value="ECO:0007669"/>
    <property type="project" value="UniProtKB-KW"/>
</dbReference>
<proteinExistence type="predicted"/>
<keyword evidence="6" id="KW-1185">Reference proteome</keyword>
<evidence type="ECO:0000256" key="2">
    <source>
        <dbReference type="ARBA" id="ARBA00023125"/>
    </source>
</evidence>
<comment type="caution">
    <text evidence="5">The sequence shown here is derived from an EMBL/GenBank/DDBJ whole genome shotgun (WGS) entry which is preliminary data.</text>
</comment>
<evidence type="ECO:0000313" key="6">
    <source>
        <dbReference type="Proteomes" id="UP001364224"/>
    </source>
</evidence>
<organism evidence="5 6">
    <name type="scientific">Bradyrhizobium algeriense</name>
    <dbReference type="NCBI Taxonomy" id="634784"/>
    <lineage>
        <taxon>Bacteria</taxon>
        <taxon>Pseudomonadati</taxon>
        <taxon>Pseudomonadota</taxon>
        <taxon>Alphaproteobacteria</taxon>
        <taxon>Hyphomicrobiales</taxon>
        <taxon>Nitrobacteraceae</taxon>
        <taxon>Bradyrhizobium</taxon>
    </lineage>
</organism>
<gene>
    <name evidence="5" type="ORF">V1286_000698</name>
</gene>
<dbReference type="PRINTS" id="PR00778">
    <property type="entry name" value="HTHARSR"/>
</dbReference>
<reference evidence="5 6" key="1">
    <citation type="submission" date="2024-02" db="EMBL/GenBank/DDBJ databases">
        <title>Adaptive strategies in a cosmopolitan and abundant soil bacterium.</title>
        <authorList>
            <person name="Carini P."/>
        </authorList>
    </citation>
    <scope>NUCLEOTIDE SEQUENCE [LARGE SCALE GENOMIC DNA]</scope>
    <source>
        <strain evidence="5 6">AZCC 1608</strain>
    </source>
</reference>
<dbReference type="PROSITE" id="PS50987">
    <property type="entry name" value="HTH_ARSR_2"/>
    <property type="match status" value="1"/>
</dbReference>
<evidence type="ECO:0000259" key="4">
    <source>
        <dbReference type="PROSITE" id="PS50987"/>
    </source>
</evidence>
<dbReference type="InterPro" id="IPR036388">
    <property type="entry name" value="WH-like_DNA-bd_sf"/>
</dbReference>
<feature type="domain" description="HTH arsR-type" evidence="4">
    <location>
        <begin position="14"/>
        <end position="122"/>
    </location>
</feature>
<dbReference type="Gene3D" id="1.10.10.10">
    <property type="entry name" value="Winged helix-like DNA-binding domain superfamily/Winged helix DNA-binding domain"/>
    <property type="match status" value="1"/>
</dbReference>
<dbReference type="NCBIfam" id="NF033788">
    <property type="entry name" value="HTH_metalloreg"/>
    <property type="match status" value="1"/>
</dbReference>
<sequence length="123" mass="13630">MTELKGPVGTPGFGRRPAMAKDNAQLAALGDSTRRRIFELVGARPRTVVELTRELTVSQSAVSQHLKVLRESRLVRAEPKGASNIYHIDPAGLGQMRVWLDRFWSSTLAAYKVAVEKSVEDQQ</sequence>
<dbReference type="InterPro" id="IPR051081">
    <property type="entry name" value="HTH_MetalResp_TranReg"/>
</dbReference>
<accession>A0ABU8B3Q6</accession>
<dbReference type="PANTHER" id="PTHR33154">
    <property type="entry name" value="TRANSCRIPTIONAL REGULATOR, ARSR FAMILY"/>
    <property type="match status" value="1"/>
</dbReference>
<keyword evidence="3" id="KW-0804">Transcription</keyword>
<dbReference type="EMBL" id="JAZHRV010000001">
    <property type="protein sequence ID" value="MEH2553169.1"/>
    <property type="molecule type" value="Genomic_DNA"/>
</dbReference>
<dbReference type="CDD" id="cd00090">
    <property type="entry name" value="HTH_ARSR"/>
    <property type="match status" value="1"/>
</dbReference>
<dbReference type="Proteomes" id="UP001364224">
    <property type="component" value="Unassembled WGS sequence"/>
</dbReference>
<evidence type="ECO:0000313" key="5">
    <source>
        <dbReference type="EMBL" id="MEH2553169.1"/>
    </source>
</evidence>
<protein>
    <submittedName>
        <fullName evidence="5">DNA-binding transcriptional ArsR family regulator</fullName>
    </submittedName>
</protein>
<name>A0ABU8B3Q6_9BRAD</name>
<keyword evidence="1" id="KW-0805">Transcription regulation</keyword>
<dbReference type="PANTHER" id="PTHR33154:SF33">
    <property type="entry name" value="TRANSCRIPTIONAL REPRESSOR SDPR"/>
    <property type="match status" value="1"/>
</dbReference>
<evidence type="ECO:0000256" key="3">
    <source>
        <dbReference type="ARBA" id="ARBA00023163"/>
    </source>
</evidence>
<keyword evidence="2 5" id="KW-0238">DNA-binding</keyword>
<dbReference type="Pfam" id="PF01022">
    <property type="entry name" value="HTH_5"/>
    <property type="match status" value="1"/>
</dbReference>
<dbReference type="InterPro" id="IPR001845">
    <property type="entry name" value="HTH_ArsR_DNA-bd_dom"/>
</dbReference>
<dbReference type="SUPFAM" id="SSF46785">
    <property type="entry name" value="Winged helix' DNA-binding domain"/>
    <property type="match status" value="1"/>
</dbReference>
<evidence type="ECO:0000256" key="1">
    <source>
        <dbReference type="ARBA" id="ARBA00023015"/>
    </source>
</evidence>